<dbReference type="AlphaFoldDB" id="V4VBT4"/>
<dbReference type="InParanoid" id="V4VBT4"/>
<dbReference type="PROSITE" id="PS51032">
    <property type="entry name" value="AP2_ERF"/>
    <property type="match status" value="1"/>
</dbReference>
<dbReference type="GO" id="GO:0003677">
    <property type="term" value="F:DNA binding"/>
    <property type="evidence" value="ECO:0007669"/>
    <property type="project" value="UniProtKB-KW"/>
</dbReference>
<sequence>MGKWVVEIGDPYKGVRICLGTFNIVEDAAGAYAEVAERIHCNKAKLNSAHPPPPITPPPTKKRCMRFPELTRPSFQDYLFINLRISLGYAFEFINN</sequence>
<dbReference type="GO" id="GO:0005634">
    <property type="term" value="C:nucleus"/>
    <property type="evidence" value="ECO:0007669"/>
    <property type="project" value="UniProtKB-SubCell"/>
</dbReference>
<evidence type="ECO:0000313" key="9">
    <source>
        <dbReference type="Proteomes" id="UP000030687"/>
    </source>
</evidence>
<dbReference type="GO" id="GO:0003700">
    <property type="term" value="F:DNA-binding transcription factor activity"/>
    <property type="evidence" value="ECO:0007669"/>
    <property type="project" value="InterPro"/>
</dbReference>
<reference evidence="8 9" key="1">
    <citation type="submission" date="2013-10" db="EMBL/GenBank/DDBJ databases">
        <authorList>
            <consortium name="International Citrus Genome Consortium"/>
            <person name="Jenkins J."/>
            <person name="Schmutz J."/>
            <person name="Prochnik S."/>
            <person name="Rokhsar D."/>
            <person name="Gmitter F."/>
            <person name="Ollitrault P."/>
            <person name="Machado M."/>
            <person name="Talon M."/>
            <person name="Wincker P."/>
            <person name="Jaillon O."/>
            <person name="Morgante M."/>
        </authorList>
    </citation>
    <scope>NUCLEOTIDE SEQUENCE</scope>
    <source>
        <strain evidence="9">cv. Clemenules</strain>
    </source>
</reference>
<evidence type="ECO:0000313" key="8">
    <source>
        <dbReference type="EMBL" id="ESR49779.1"/>
    </source>
</evidence>
<dbReference type="SUPFAM" id="SSF54171">
    <property type="entry name" value="DNA-binding domain"/>
    <property type="match status" value="1"/>
</dbReference>
<comment type="similarity">
    <text evidence="6">Belongs to the AP2/ERF transcription factor family. ERF subfamily.</text>
</comment>
<evidence type="ECO:0000256" key="2">
    <source>
        <dbReference type="ARBA" id="ARBA00023015"/>
    </source>
</evidence>
<keyword evidence="4" id="KW-0804">Transcription</keyword>
<dbReference type="InterPro" id="IPR016177">
    <property type="entry name" value="DNA-bd_dom_sf"/>
</dbReference>
<evidence type="ECO:0000256" key="3">
    <source>
        <dbReference type="ARBA" id="ARBA00023125"/>
    </source>
</evidence>
<keyword evidence="9" id="KW-1185">Reference proteome</keyword>
<dbReference type="SMR" id="V4VBT4"/>
<dbReference type="InterPro" id="IPR036955">
    <property type="entry name" value="AP2/ERF_dom_sf"/>
</dbReference>
<dbReference type="Gramene" id="ESR49779">
    <property type="protein sequence ID" value="ESR49779"/>
    <property type="gene ID" value="CICLE_v10033871mg"/>
</dbReference>
<dbReference type="PANTHER" id="PTHR31190">
    <property type="entry name" value="DNA-BINDING DOMAIN"/>
    <property type="match status" value="1"/>
</dbReference>
<name>V4VBT4_CITCL</name>
<evidence type="ECO:0000256" key="5">
    <source>
        <dbReference type="ARBA" id="ARBA00023242"/>
    </source>
</evidence>
<keyword evidence="2" id="KW-0805">Transcription regulation</keyword>
<dbReference type="InterPro" id="IPR001471">
    <property type="entry name" value="AP2/ERF_dom"/>
</dbReference>
<evidence type="ECO:0000256" key="1">
    <source>
        <dbReference type="ARBA" id="ARBA00004123"/>
    </source>
</evidence>
<dbReference type="SMART" id="SM00380">
    <property type="entry name" value="AP2"/>
    <property type="match status" value="1"/>
</dbReference>
<protein>
    <recommendedName>
        <fullName evidence="7">AP2/ERF domain-containing protein</fullName>
    </recommendedName>
</protein>
<dbReference type="PANTHER" id="PTHR31190:SF142">
    <property type="entry name" value="ETHYLENE-RESPONSIVE TRANSCRIPTION FACTOR RAP2-3"/>
    <property type="match status" value="1"/>
</dbReference>
<dbReference type="KEGG" id="cic:CICLE_v10033871mg"/>
<proteinExistence type="inferred from homology"/>
<dbReference type="GO" id="GO:0009873">
    <property type="term" value="P:ethylene-activated signaling pathway"/>
    <property type="evidence" value="ECO:0007669"/>
    <property type="project" value="InterPro"/>
</dbReference>
<dbReference type="Gene3D" id="3.30.730.10">
    <property type="entry name" value="AP2/ERF domain"/>
    <property type="match status" value="1"/>
</dbReference>
<feature type="domain" description="AP2/ERF" evidence="7">
    <location>
        <begin position="1"/>
        <end position="49"/>
    </location>
</feature>
<organism evidence="8 9">
    <name type="scientific">Citrus clementina</name>
    <name type="common">Clementine</name>
    <name type="synonym">Citrus deliciosa x Citrus sinensis</name>
    <dbReference type="NCBI Taxonomy" id="85681"/>
    <lineage>
        <taxon>Eukaryota</taxon>
        <taxon>Viridiplantae</taxon>
        <taxon>Streptophyta</taxon>
        <taxon>Embryophyta</taxon>
        <taxon>Tracheophyta</taxon>
        <taxon>Spermatophyta</taxon>
        <taxon>Magnoliopsida</taxon>
        <taxon>eudicotyledons</taxon>
        <taxon>Gunneridae</taxon>
        <taxon>Pentapetalae</taxon>
        <taxon>rosids</taxon>
        <taxon>malvids</taxon>
        <taxon>Sapindales</taxon>
        <taxon>Rutaceae</taxon>
        <taxon>Aurantioideae</taxon>
        <taxon>Citrus</taxon>
    </lineage>
</organism>
<accession>V4VBT4</accession>
<dbReference type="Proteomes" id="UP000030687">
    <property type="component" value="Unassembled WGS sequence"/>
</dbReference>
<dbReference type="STRING" id="85681.V4VBT4"/>
<keyword evidence="3" id="KW-0238">DNA-binding</keyword>
<dbReference type="InterPro" id="IPR044808">
    <property type="entry name" value="ERF_plant"/>
</dbReference>
<gene>
    <name evidence="8" type="ORF">CICLE_v10033871mg</name>
</gene>
<keyword evidence="5" id="KW-0539">Nucleus</keyword>
<evidence type="ECO:0000259" key="7">
    <source>
        <dbReference type="PROSITE" id="PS51032"/>
    </source>
</evidence>
<evidence type="ECO:0000256" key="4">
    <source>
        <dbReference type="ARBA" id="ARBA00023163"/>
    </source>
</evidence>
<comment type="subcellular location">
    <subcellularLocation>
        <location evidence="1">Nucleus</location>
    </subcellularLocation>
</comment>
<dbReference type="EMBL" id="KI536726">
    <property type="protein sequence ID" value="ESR49779.1"/>
    <property type="molecule type" value="Genomic_DNA"/>
</dbReference>
<evidence type="ECO:0000256" key="6">
    <source>
        <dbReference type="ARBA" id="ARBA00024343"/>
    </source>
</evidence>